<name>A0A418XB96_9PSED</name>
<keyword evidence="2" id="KW-1185">Reference proteome</keyword>
<gene>
    <name evidence="1" type="ORF">D3879_17085</name>
</gene>
<sequence length="86" mass="9400">MFVLGSAQKRLTLEVCGRAGRHCDQVRLFAYVEAVAPTIKMAYYNHTAVKAGQLPAATVARTVYHGPYEGRGATWAEFLVWVAAEG</sequence>
<dbReference type="InterPro" id="IPR011256">
    <property type="entry name" value="Reg_factor_effector_dom_sf"/>
</dbReference>
<dbReference type="Gene3D" id="3.20.80.10">
    <property type="entry name" value="Regulatory factor, effector binding domain"/>
    <property type="match status" value="1"/>
</dbReference>
<evidence type="ECO:0000313" key="1">
    <source>
        <dbReference type="EMBL" id="RJG09779.1"/>
    </source>
</evidence>
<accession>A0A418XB96</accession>
<reference evidence="1 2" key="1">
    <citation type="submission" date="2018-09" db="EMBL/GenBank/DDBJ databases">
        <authorList>
            <person name="Zhu H."/>
        </authorList>
    </citation>
    <scope>NUCLEOTIDE SEQUENCE [LARGE SCALE GENOMIC DNA]</scope>
    <source>
        <strain evidence="1 2">K1S02-6</strain>
    </source>
</reference>
<dbReference type="EMBL" id="QYUR01000006">
    <property type="protein sequence ID" value="RJG09779.1"/>
    <property type="molecule type" value="Genomic_DNA"/>
</dbReference>
<dbReference type="Proteomes" id="UP000284021">
    <property type="component" value="Unassembled WGS sequence"/>
</dbReference>
<protein>
    <submittedName>
        <fullName evidence="1">Uncharacterized protein</fullName>
    </submittedName>
</protein>
<dbReference type="SUPFAM" id="SSF55136">
    <property type="entry name" value="Probable bacterial effector-binding domain"/>
    <property type="match status" value="1"/>
</dbReference>
<comment type="caution">
    <text evidence="1">The sequence shown here is derived from an EMBL/GenBank/DDBJ whole genome shotgun (WGS) entry which is preliminary data.</text>
</comment>
<proteinExistence type="predicted"/>
<evidence type="ECO:0000313" key="2">
    <source>
        <dbReference type="Proteomes" id="UP000284021"/>
    </source>
</evidence>
<dbReference type="AlphaFoldDB" id="A0A418XB96"/>
<organism evidence="1 2">
    <name type="scientific">Pseudomonas cavernicola</name>
    <dbReference type="NCBI Taxonomy" id="2320866"/>
    <lineage>
        <taxon>Bacteria</taxon>
        <taxon>Pseudomonadati</taxon>
        <taxon>Pseudomonadota</taxon>
        <taxon>Gammaproteobacteria</taxon>
        <taxon>Pseudomonadales</taxon>
        <taxon>Pseudomonadaceae</taxon>
        <taxon>Pseudomonas</taxon>
    </lineage>
</organism>